<dbReference type="InterPro" id="IPR019576">
    <property type="entry name" value="Pyridoxamine_oxidase_dimer_C"/>
</dbReference>
<evidence type="ECO:0000313" key="12">
    <source>
        <dbReference type="Proteomes" id="UP000184480"/>
    </source>
</evidence>
<feature type="binding site" evidence="7 8">
    <location>
        <begin position="140"/>
        <end position="141"/>
    </location>
    <ligand>
        <name>FMN</name>
        <dbReference type="ChEBI" id="CHEBI:58210"/>
    </ligand>
</feature>
<keyword evidence="3 7" id="KW-0285">Flavoprotein</keyword>
<comment type="function">
    <text evidence="7">Catalyzes the oxidation of either pyridoxine 5'-phosphate (PNP) or pyridoxamine 5'-phosphate (PMP) into pyridoxal 5'-phosphate (PLP).</text>
</comment>
<gene>
    <name evidence="7" type="primary">pdxH</name>
    <name evidence="11" type="ORF">SAMN05444362_101542</name>
</gene>
<dbReference type="InterPro" id="IPR012349">
    <property type="entry name" value="Split_barrel_FMN-bd"/>
</dbReference>
<dbReference type="Pfam" id="PF10590">
    <property type="entry name" value="PNP_phzG_C"/>
    <property type="match status" value="1"/>
</dbReference>
<dbReference type="SUPFAM" id="SSF50475">
    <property type="entry name" value="FMN-binding split barrel"/>
    <property type="match status" value="1"/>
</dbReference>
<reference evidence="12" key="1">
    <citation type="submission" date="2016-11" db="EMBL/GenBank/DDBJ databases">
        <authorList>
            <person name="Varghese N."/>
            <person name="Submissions S."/>
        </authorList>
    </citation>
    <scope>NUCLEOTIDE SEQUENCE [LARGE SCALE GENOMIC DNA]</scope>
    <source>
        <strain evidence="12">DSM 27370</strain>
    </source>
</reference>
<comment type="catalytic activity">
    <reaction evidence="7">
        <text>pyridoxamine 5'-phosphate + O2 + H2O = pyridoxal 5'-phosphate + H2O2 + NH4(+)</text>
        <dbReference type="Rhea" id="RHEA:15817"/>
        <dbReference type="ChEBI" id="CHEBI:15377"/>
        <dbReference type="ChEBI" id="CHEBI:15379"/>
        <dbReference type="ChEBI" id="CHEBI:16240"/>
        <dbReference type="ChEBI" id="CHEBI:28938"/>
        <dbReference type="ChEBI" id="CHEBI:58451"/>
        <dbReference type="ChEBI" id="CHEBI:597326"/>
        <dbReference type="EC" id="1.4.3.5"/>
    </reaction>
</comment>
<keyword evidence="12" id="KW-1185">Reference proteome</keyword>
<dbReference type="PIRSF" id="PIRSF000190">
    <property type="entry name" value="Pyd_amn-ph_oxd"/>
    <property type="match status" value="1"/>
</dbReference>
<dbReference type="STRING" id="1346286.SAMN05444362_101542"/>
<comment type="pathway">
    <text evidence="7">Cofactor metabolism; pyridoxal 5'-phosphate salvage; pyridoxal 5'-phosphate from pyridoxamine 5'-phosphate: step 1/1.</text>
</comment>
<dbReference type="FunFam" id="2.30.110.10:FF:000020">
    <property type="entry name" value="PNPO isoform 11"/>
    <property type="match status" value="1"/>
</dbReference>
<dbReference type="NCBIfam" id="NF004231">
    <property type="entry name" value="PRK05679.1"/>
    <property type="match status" value="1"/>
</dbReference>
<dbReference type="UniPathway" id="UPA01068">
    <property type="reaction ID" value="UER00304"/>
</dbReference>
<evidence type="ECO:0000259" key="9">
    <source>
        <dbReference type="Pfam" id="PF01243"/>
    </source>
</evidence>
<dbReference type="OrthoDB" id="9780392at2"/>
<comment type="pathway">
    <text evidence="7">Cofactor metabolism; pyridoxal 5'-phosphate salvage; pyridoxal 5'-phosphate from pyridoxine 5'-phosphate: step 1/1.</text>
</comment>
<dbReference type="InterPro" id="IPR019740">
    <property type="entry name" value="Pyridox_Oxase_CS"/>
</dbReference>
<dbReference type="PROSITE" id="PS01064">
    <property type="entry name" value="PYRIDOX_OXIDASE"/>
    <property type="match status" value="1"/>
</dbReference>
<feature type="binding site" evidence="7">
    <location>
        <position position="131"/>
    </location>
    <ligand>
        <name>substrate</name>
    </ligand>
</feature>
<evidence type="ECO:0000256" key="4">
    <source>
        <dbReference type="ARBA" id="ARBA00022643"/>
    </source>
</evidence>
<protein>
    <recommendedName>
        <fullName evidence="7">Pyridoxine/pyridoxamine 5'-phosphate oxidase</fullName>
        <ecNumber evidence="7">1.4.3.5</ecNumber>
    </recommendedName>
    <alternativeName>
        <fullName evidence="7">PNP/PMP oxidase</fullName>
        <shortName evidence="7">PNPOx</shortName>
    </alternativeName>
    <alternativeName>
        <fullName evidence="7">Pyridoxal 5'-phosphate synthase</fullName>
    </alternativeName>
</protein>
<name>A0A1M4U9X0_9BACT</name>
<feature type="binding site" evidence="7 8">
    <location>
        <position position="195"/>
    </location>
    <ligand>
        <name>FMN</name>
        <dbReference type="ChEBI" id="CHEBI:58210"/>
    </ligand>
</feature>
<feature type="binding site" evidence="7 8">
    <location>
        <begin position="61"/>
        <end position="66"/>
    </location>
    <ligand>
        <name>FMN</name>
        <dbReference type="ChEBI" id="CHEBI:58210"/>
    </ligand>
</feature>
<dbReference type="HAMAP" id="MF_01629">
    <property type="entry name" value="PdxH"/>
    <property type="match status" value="1"/>
</dbReference>
<feature type="binding site" evidence="7 8">
    <location>
        <position position="83"/>
    </location>
    <ligand>
        <name>FMN</name>
        <dbReference type="ChEBI" id="CHEBI:58210"/>
    </ligand>
</feature>
<comment type="similarity">
    <text evidence="1 7">Belongs to the pyridoxamine 5'-phosphate oxidase family.</text>
</comment>
<feature type="binding site" evidence="7 8">
    <location>
        <position position="82"/>
    </location>
    <ligand>
        <name>FMN</name>
        <dbReference type="ChEBI" id="CHEBI:58210"/>
    </ligand>
</feature>
<feature type="binding site" evidence="7">
    <location>
        <position position="127"/>
    </location>
    <ligand>
        <name>substrate</name>
    </ligand>
</feature>
<dbReference type="EC" id="1.4.3.5" evidence="7"/>
<dbReference type="PANTHER" id="PTHR10851:SF0">
    <property type="entry name" value="PYRIDOXINE-5'-PHOSPHATE OXIDASE"/>
    <property type="match status" value="1"/>
</dbReference>
<evidence type="ECO:0000256" key="6">
    <source>
        <dbReference type="ARBA" id="ARBA00023096"/>
    </source>
</evidence>
<dbReference type="GO" id="GO:0010181">
    <property type="term" value="F:FMN binding"/>
    <property type="evidence" value="ECO:0007669"/>
    <property type="project" value="UniProtKB-UniRule"/>
</dbReference>
<dbReference type="RefSeq" id="WP_062175609.1">
    <property type="nucleotide sequence ID" value="NZ_BBXL01000001.1"/>
</dbReference>
<keyword evidence="4 7" id="KW-0288">FMN</keyword>
<comment type="subunit">
    <text evidence="2 7">Homodimer.</text>
</comment>
<evidence type="ECO:0000256" key="1">
    <source>
        <dbReference type="ARBA" id="ARBA00007301"/>
    </source>
</evidence>
<feature type="binding site" evidence="7 8">
    <location>
        <begin position="76"/>
        <end position="77"/>
    </location>
    <ligand>
        <name>FMN</name>
        <dbReference type="ChEBI" id="CHEBI:58210"/>
    </ligand>
</feature>
<dbReference type="AlphaFoldDB" id="A0A1M4U9X0"/>
<dbReference type="GO" id="GO:0008615">
    <property type="term" value="P:pyridoxine biosynthetic process"/>
    <property type="evidence" value="ECO:0007669"/>
    <property type="project" value="UniProtKB-UniRule"/>
</dbReference>
<accession>A0A1M4U9X0</accession>
<feature type="binding site" evidence="7">
    <location>
        <position position="123"/>
    </location>
    <ligand>
        <name>substrate</name>
    </ligand>
</feature>
<dbReference type="InterPro" id="IPR000659">
    <property type="entry name" value="Pyridox_Oxase"/>
</dbReference>
<dbReference type="Proteomes" id="UP000184480">
    <property type="component" value="Unassembled WGS sequence"/>
</dbReference>
<dbReference type="Pfam" id="PF01243">
    <property type="entry name" value="PNPOx_N"/>
    <property type="match status" value="1"/>
</dbReference>
<feature type="binding site" evidence="7">
    <location>
        <position position="66"/>
    </location>
    <ligand>
        <name>substrate</name>
    </ligand>
</feature>
<evidence type="ECO:0000256" key="3">
    <source>
        <dbReference type="ARBA" id="ARBA00022630"/>
    </source>
</evidence>
<organism evidence="11 12">
    <name type="scientific">Dysgonomonas macrotermitis</name>
    <dbReference type="NCBI Taxonomy" id="1346286"/>
    <lineage>
        <taxon>Bacteria</taxon>
        <taxon>Pseudomonadati</taxon>
        <taxon>Bacteroidota</taxon>
        <taxon>Bacteroidia</taxon>
        <taxon>Bacteroidales</taxon>
        <taxon>Dysgonomonadaceae</taxon>
        <taxon>Dysgonomonas</taxon>
    </lineage>
</organism>
<sequence>MIDLFDLREEFLQKTLNESDVLLNPMDQFELWMNEAIEAMVKEPNAMNLATVGTDLRPTSRIVLLKQIRRDGFVFFTNYESKKAEQLTENPNCALNFVWLELERQIRIEGRAEKIPGVESDLYFESRPSNSRLGAWASPQSKIIPDRKYLEHLLNDFNREFDGKEIPRPDNWGGYIVKPILFEFWQGRASRLHDRIQYKKINSEWIINRIAP</sequence>
<comment type="catalytic activity">
    <reaction evidence="7">
        <text>pyridoxine 5'-phosphate + O2 = pyridoxal 5'-phosphate + H2O2</text>
        <dbReference type="Rhea" id="RHEA:15149"/>
        <dbReference type="ChEBI" id="CHEBI:15379"/>
        <dbReference type="ChEBI" id="CHEBI:16240"/>
        <dbReference type="ChEBI" id="CHEBI:58589"/>
        <dbReference type="ChEBI" id="CHEBI:597326"/>
        <dbReference type="EC" id="1.4.3.5"/>
    </reaction>
</comment>
<dbReference type="NCBIfam" id="TIGR00558">
    <property type="entry name" value="pdxH"/>
    <property type="match status" value="1"/>
</dbReference>
<keyword evidence="6 7" id="KW-0664">Pyridoxine biosynthesis</keyword>
<evidence type="ECO:0000256" key="2">
    <source>
        <dbReference type="ARBA" id="ARBA00011738"/>
    </source>
</evidence>
<evidence type="ECO:0000256" key="5">
    <source>
        <dbReference type="ARBA" id="ARBA00023002"/>
    </source>
</evidence>
<feature type="domain" description="Pyridoxamine 5'-phosphate oxidase N-terminal" evidence="9">
    <location>
        <begin position="33"/>
        <end position="151"/>
    </location>
</feature>
<evidence type="ECO:0000313" key="11">
    <source>
        <dbReference type="EMBL" id="SHE53407.1"/>
    </source>
</evidence>
<dbReference type="Gene3D" id="2.30.110.10">
    <property type="entry name" value="Electron Transport, Fmn-binding Protein, Chain A"/>
    <property type="match status" value="1"/>
</dbReference>
<feature type="binding site" evidence="7 8">
    <location>
        <position position="105"/>
    </location>
    <ligand>
        <name>FMN</name>
        <dbReference type="ChEBI" id="CHEBI:58210"/>
    </ligand>
</feature>
<dbReference type="EMBL" id="FQUC01000001">
    <property type="protein sequence ID" value="SHE53407.1"/>
    <property type="molecule type" value="Genomic_DNA"/>
</dbReference>
<dbReference type="PANTHER" id="PTHR10851">
    <property type="entry name" value="PYRIDOXINE-5-PHOSPHATE OXIDASE"/>
    <property type="match status" value="1"/>
</dbReference>
<feature type="domain" description="Pyridoxine 5'-phosphate oxidase dimerisation C-terminal" evidence="10">
    <location>
        <begin position="172"/>
        <end position="212"/>
    </location>
</feature>
<dbReference type="InterPro" id="IPR011576">
    <property type="entry name" value="Pyridox_Oxase_N"/>
</dbReference>
<dbReference type="GO" id="GO:0004733">
    <property type="term" value="F:pyridoxamine phosphate oxidase activity"/>
    <property type="evidence" value="ECO:0007669"/>
    <property type="project" value="UniProtKB-UniRule"/>
</dbReference>
<feature type="binding site" evidence="7 8">
    <location>
        <position position="185"/>
    </location>
    <ligand>
        <name>FMN</name>
        <dbReference type="ChEBI" id="CHEBI:58210"/>
    </ligand>
</feature>
<evidence type="ECO:0000256" key="7">
    <source>
        <dbReference type="HAMAP-Rule" id="MF_01629"/>
    </source>
</evidence>
<evidence type="ECO:0000259" key="10">
    <source>
        <dbReference type="Pfam" id="PF10590"/>
    </source>
</evidence>
<feature type="binding site" evidence="7">
    <location>
        <begin position="191"/>
        <end position="193"/>
    </location>
    <ligand>
        <name>substrate</name>
    </ligand>
</feature>
<evidence type="ECO:0000256" key="8">
    <source>
        <dbReference type="PIRSR" id="PIRSR000190-2"/>
    </source>
</evidence>
<proteinExistence type="inferred from homology"/>
<comment type="cofactor">
    <cofactor evidence="7 8">
        <name>FMN</name>
        <dbReference type="ChEBI" id="CHEBI:58210"/>
    </cofactor>
    <text evidence="7 8">Binds 1 FMN per subunit.</text>
</comment>
<keyword evidence="5 7" id="KW-0560">Oxidoreductase</keyword>